<dbReference type="SUPFAM" id="SSF51735">
    <property type="entry name" value="NAD(P)-binding Rossmann-fold domains"/>
    <property type="match status" value="1"/>
</dbReference>
<dbReference type="AlphaFoldDB" id="A0A845B1G4"/>
<dbReference type="Proteomes" id="UP000431922">
    <property type="component" value="Unassembled WGS sequence"/>
</dbReference>
<dbReference type="InterPro" id="IPR036291">
    <property type="entry name" value="NAD(P)-bd_dom_sf"/>
</dbReference>
<sequence>MTAKPRRIALVGLGKIARDQHVPAIAQSDDFDLVATVDPSSGGLGESAHFTSLDALLASEVAIDAVSLCTPPQWRRQLALSAIAAGKHVLLEKPPGTTLAEAEGLRSAAEKAGTTLFAAWHSRYAAGVAPAREWLADKVVRSVAIVWREDVRVWHPGQAWIWRQGGFGVFDPGINALSIATEILPHPLEVVGGKLQVPANCAAPVSGQVVLRDNTGMPLSLDLDFLQTGPQTWDILVETDGGILKLSAGGSVLTLLEGETRAANREYPALYTRFARLLVSGSSDIDLAPLRLVDEALERCTLQQVAEFHE</sequence>
<dbReference type="RefSeq" id="WP_160755740.1">
    <property type="nucleotide sequence ID" value="NZ_WTYL01000002.1"/>
</dbReference>
<name>A0A845B1G4_9SPHN</name>
<dbReference type="Pfam" id="PF01408">
    <property type="entry name" value="GFO_IDH_MocA"/>
    <property type="match status" value="1"/>
</dbReference>
<organism evidence="2 3">
    <name type="scientific">Allopontixanthobacter sediminis</name>
    <dbReference type="NCBI Taxonomy" id="1689985"/>
    <lineage>
        <taxon>Bacteria</taxon>
        <taxon>Pseudomonadati</taxon>
        <taxon>Pseudomonadota</taxon>
        <taxon>Alphaproteobacteria</taxon>
        <taxon>Sphingomonadales</taxon>
        <taxon>Erythrobacteraceae</taxon>
        <taxon>Allopontixanthobacter</taxon>
    </lineage>
</organism>
<dbReference type="Gene3D" id="3.40.50.720">
    <property type="entry name" value="NAD(P)-binding Rossmann-like Domain"/>
    <property type="match status" value="1"/>
</dbReference>
<dbReference type="OrthoDB" id="9813657at2"/>
<comment type="caution">
    <text evidence="2">The sequence shown here is derived from an EMBL/GenBank/DDBJ whole genome shotgun (WGS) entry which is preliminary data.</text>
</comment>
<feature type="domain" description="Gfo/Idh/MocA-like oxidoreductase N-terminal" evidence="1">
    <location>
        <begin position="7"/>
        <end position="117"/>
    </location>
</feature>
<keyword evidence="3" id="KW-1185">Reference proteome</keyword>
<dbReference type="PANTHER" id="PTHR43818">
    <property type="entry name" value="BCDNA.GH03377"/>
    <property type="match status" value="1"/>
</dbReference>
<dbReference type="EMBL" id="WTYL01000002">
    <property type="protein sequence ID" value="MXP44098.1"/>
    <property type="molecule type" value="Genomic_DNA"/>
</dbReference>
<dbReference type="GO" id="GO:0000166">
    <property type="term" value="F:nucleotide binding"/>
    <property type="evidence" value="ECO:0007669"/>
    <property type="project" value="InterPro"/>
</dbReference>
<dbReference type="InterPro" id="IPR050463">
    <property type="entry name" value="Gfo/Idh/MocA_oxidrdct_glycsds"/>
</dbReference>
<protein>
    <submittedName>
        <fullName evidence="2">Gfo/Idh/MocA family oxidoreductase</fullName>
    </submittedName>
</protein>
<evidence type="ECO:0000313" key="3">
    <source>
        <dbReference type="Proteomes" id="UP000431922"/>
    </source>
</evidence>
<proteinExistence type="predicted"/>
<dbReference type="InterPro" id="IPR000683">
    <property type="entry name" value="Gfo/Idh/MocA-like_OxRdtase_N"/>
</dbReference>
<evidence type="ECO:0000259" key="1">
    <source>
        <dbReference type="Pfam" id="PF01408"/>
    </source>
</evidence>
<gene>
    <name evidence="2" type="ORF">GRI65_06485</name>
</gene>
<accession>A0A845B1G4</accession>
<dbReference type="Gene3D" id="3.30.360.10">
    <property type="entry name" value="Dihydrodipicolinate Reductase, domain 2"/>
    <property type="match status" value="1"/>
</dbReference>
<reference evidence="2 3" key="1">
    <citation type="submission" date="2019-12" db="EMBL/GenBank/DDBJ databases">
        <title>Genomic-based taxomic classification of the family Erythrobacteraceae.</title>
        <authorList>
            <person name="Xu L."/>
        </authorList>
    </citation>
    <scope>NUCLEOTIDE SEQUENCE [LARGE SCALE GENOMIC DNA]</scope>
    <source>
        <strain evidence="2 3">KCTC 42453</strain>
    </source>
</reference>
<evidence type="ECO:0000313" key="2">
    <source>
        <dbReference type="EMBL" id="MXP44098.1"/>
    </source>
</evidence>
<dbReference type="PANTHER" id="PTHR43818:SF7">
    <property type="entry name" value="DEHYDROGENASE"/>
    <property type="match status" value="1"/>
</dbReference>